<protein>
    <recommendedName>
        <fullName evidence="3">CBS domain-containing protein</fullName>
    </recommendedName>
</protein>
<feature type="domain" description="CBS" evidence="3">
    <location>
        <begin position="17"/>
        <end position="77"/>
    </location>
</feature>
<dbReference type="PANTHER" id="PTHR45711:SF9">
    <property type="entry name" value="ANION_PROTON EXCHANGE TRANSPORTER GEF1"/>
    <property type="match status" value="1"/>
</dbReference>
<keyword evidence="2" id="KW-0129">CBS domain</keyword>
<gene>
    <name evidence="4" type="ORF">C8R41DRAFT_854735</name>
</gene>
<keyword evidence="1" id="KW-0813">Transport</keyword>
<keyword evidence="5" id="KW-1185">Reference proteome</keyword>
<dbReference type="Gene3D" id="3.90.1280.20">
    <property type="match status" value="1"/>
</dbReference>
<evidence type="ECO:0000259" key="3">
    <source>
        <dbReference type="PROSITE" id="PS51371"/>
    </source>
</evidence>
<organism evidence="4 5">
    <name type="scientific">Lentinula lateritia</name>
    <dbReference type="NCBI Taxonomy" id="40482"/>
    <lineage>
        <taxon>Eukaryota</taxon>
        <taxon>Fungi</taxon>
        <taxon>Dikarya</taxon>
        <taxon>Basidiomycota</taxon>
        <taxon>Agaricomycotina</taxon>
        <taxon>Agaricomycetes</taxon>
        <taxon>Agaricomycetidae</taxon>
        <taxon>Agaricales</taxon>
        <taxon>Marasmiineae</taxon>
        <taxon>Omphalotaceae</taxon>
        <taxon>Lentinula</taxon>
    </lineage>
</organism>
<proteinExistence type="predicted"/>
<evidence type="ECO:0000313" key="4">
    <source>
        <dbReference type="EMBL" id="KAJ4468031.1"/>
    </source>
</evidence>
<dbReference type="InterPro" id="IPR046342">
    <property type="entry name" value="CBS_dom_sf"/>
</dbReference>
<dbReference type="Proteomes" id="UP001150217">
    <property type="component" value="Unassembled WGS sequence"/>
</dbReference>
<dbReference type="Pfam" id="PF00571">
    <property type="entry name" value="CBS"/>
    <property type="match status" value="1"/>
</dbReference>
<dbReference type="InterPro" id="IPR000644">
    <property type="entry name" value="CBS_dom"/>
</dbReference>
<dbReference type="SMART" id="SM00116">
    <property type="entry name" value="CBS"/>
    <property type="match status" value="1"/>
</dbReference>
<evidence type="ECO:0000256" key="2">
    <source>
        <dbReference type="PROSITE-ProRule" id="PRU00703"/>
    </source>
</evidence>
<reference evidence="4" key="1">
    <citation type="submission" date="2022-08" db="EMBL/GenBank/DDBJ databases">
        <title>A Global Phylogenomic Analysis of the Shiitake Genus Lentinula.</title>
        <authorList>
            <consortium name="DOE Joint Genome Institute"/>
            <person name="Sierra-Patev S."/>
            <person name="Min B."/>
            <person name="Naranjo-Ortiz M."/>
            <person name="Looney B."/>
            <person name="Konkel Z."/>
            <person name="Slot J.C."/>
            <person name="Sakamoto Y."/>
            <person name="Steenwyk J.L."/>
            <person name="Rokas A."/>
            <person name="Carro J."/>
            <person name="Camarero S."/>
            <person name="Ferreira P."/>
            <person name="Molpeceres G."/>
            <person name="Ruiz-Duenas F.J."/>
            <person name="Serrano A."/>
            <person name="Henrissat B."/>
            <person name="Drula E."/>
            <person name="Hughes K.W."/>
            <person name="Mata J.L."/>
            <person name="Ishikawa N.K."/>
            <person name="Vargas-Isla R."/>
            <person name="Ushijima S."/>
            <person name="Smith C.A."/>
            <person name="Ahrendt S."/>
            <person name="Andreopoulos W."/>
            <person name="He G."/>
            <person name="Labutti K."/>
            <person name="Lipzen A."/>
            <person name="Ng V."/>
            <person name="Riley R."/>
            <person name="Sandor L."/>
            <person name="Barry K."/>
            <person name="Martinez A.T."/>
            <person name="Xiao Y."/>
            <person name="Gibbons J.G."/>
            <person name="Terashima K."/>
            <person name="Grigoriev I.V."/>
            <person name="Hibbett D.S."/>
        </authorList>
    </citation>
    <scope>NUCLEOTIDE SEQUENCE</scope>
    <source>
        <strain evidence="4">RHP3577 ss4</strain>
    </source>
</reference>
<dbReference type="EMBL" id="JANVFT010000103">
    <property type="protein sequence ID" value="KAJ4468031.1"/>
    <property type="molecule type" value="Genomic_DNA"/>
</dbReference>
<dbReference type="SUPFAM" id="SSF54631">
    <property type="entry name" value="CBS-domain pair"/>
    <property type="match status" value="1"/>
</dbReference>
<comment type="caution">
    <text evidence="4">The sequence shown here is derived from an EMBL/GenBank/DDBJ whole genome shotgun (WGS) entry which is preliminary data.</text>
</comment>
<dbReference type="PROSITE" id="PS51371">
    <property type="entry name" value="CBS"/>
    <property type="match status" value="1"/>
</dbReference>
<keyword evidence="1" id="KW-0406">Ion transport</keyword>
<dbReference type="PANTHER" id="PTHR45711">
    <property type="entry name" value="CHLORIDE CHANNEL PROTEIN"/>
    <property type="match status" value="1"/>
</dbReference>
<evidence type="ECO:0000313" key="5">
    <source>
        <dbReference type="Proteomes" id="UP001150217"/>
    </source>
</evidence>
<name>A0ABQ8V6K2_9AGAR</name>
<evidence type="ECO:0000256" key="1">
    <source>
        <dbReference type="ARBA" id="ARBA00023065"/>
    </source>
</evidence>
<sequence>MFERPDGSEGMEIWPWVNQTPMTVSPQLPLEIVMQLFKRMGPRVILVEDHGSLVGLVTVKDVLRFIAMEKPGYHHPSWDERGGLDGLLEELWSVIRGVVDRLGEKFAGLRSRR</sequence>
<accession>A0ABQ8V6K2</accession>